<keyword evidence="2" id="KW-1185">Reference proteome</keyword>
<accession>A0ABY5B7Z2</accession>
<dbReference type="RefSeq" id="WP_174525081.1">
    <property type="nucleotide sequence ID" value="NZ_CP021075.1"/>
</dbReference>
<evidence type="ECO:0000313" key="1">
    <source>
        <dbReference type="EMBL" id="USS42549.1"/>
    </source>
</evidence>
<gene>
    <name evidence="1" type="ORF">NFI99_10150</name>
</gene>
<reference evidence="1" key="1">
    <citation type="submission" date="2022-06" db="EMBL/GenBank/DDBJ databases">
        <title>Draft genome sequence of Burkholderia glumae strain GR20004 isolated from rice panicle showing bacterial panicle blight.</title>
        <authorList>
            <person name="Choi S.Y."/>
            <person name="Lee Y.H."/>
        </authorList>
    </citation>
    <scope>NUCLEOTIDE SEQUENCE</scope>
    <source>
        <strain evidence="1">GR20004</strain>
    </source>
</reference>
<proteinExistence type="predicted"/>
<organism evidence="1 2">
    <name type="scientific">Burkholderia glumae</name>
    <name type="common">Pseudomonas glumae</name>
    <dbReference type="NCBI Taxonomy" id="337"/>
    <lineage>
        <taxon>Bacteria</taxon>
        <taxon>Pseudomonadati</taxon>
        <taxon>Pseudomonadota</taxon>
        <taxon>Betaproteobacteria</taxon>
        <taxon>Burkholderiales</taxon>
        <taxon>Burkholderiaceae</taxon>
        <taxon>Burkholderia</taxon>
    </lineage>
</organism>
<name>A0ABY5B7Z2_BURGL</name>
<dbReference type="Proteomes" id="UP001056386">
    <property type="component" value="Chromosome 2"/>
</dbReference>
<dbReference type="EMBL" id="CP099583">
    <property type="protein sequence ID" value="USS42549.1"/>
    <property type="molecule type" value="Genomic_DNA"/>
</dbReference>
<protein>
    <submittedName>
        <fullName evidence="1">Uncharacterized protein</fullName>
    </submittedName>
</protein>
<sequence>MLIETRRPAWKIFQIIYLGNRGAALVRVKTTCWQFAQKVSCELLFSSRDDVQ</sequence>
<evidence type="ECO:0000313" key="2">
    <source>
        <dbReference type="Proteomes" id="UP001056386"/>
    </source>
</evidence>